<dbReference type="HOGENOM" id="CLU_070764_4_5_2"/>
<feature type="region of interest" description="Disordered" evidence="3">
    <location>
        <begin position="212"/>
        <end position="232"/>
    </location>
</feature>
<dbReference type="Gene3D" id="3.40.109.10">
    <property type="entry name" value="NADH Oxidase"/>
    <property type="match status" value="1"/>
</dbReference>
<dbReference type="InterPro" id="IPR029479">
    <property type="entry name" value="Nitroreductase"/>
</dbReference>
<name>E4NNW2_HALBP</name>
<keyword evidence="2" id="KW-0560">Oxidoreductase</keyword>
<dbReference type="GO" id="GO:0016491">
    <property type="term" value="F:oxidoreductase activity"/>
    <property type="evidence" value="ECO:0007669"/>
    <property type="project" value="UniProtKB-KW"/>
</dbReference>
<dbReference type="KEGG" id="hbo:Hbor_07960"/>
<evidence type="ECO:0000259" key="4">
    <source>
        <dbReference type="Pfam" id="PF00881"/>
    </source>
</evidence>
<keyword evidence="7" id="KW-1185">Reference proteome</keyword>
<reference evidence="6 8" key="2">
    <citation type="journal article" date="2014" name="PLoS Genet.">
        <title>Phylogenetically driven sequencing of extremely halophilic archaea reveals strategies for static and dynamic osmo-response.</title>
        <authorList>
            <person name="Becker E.A."/>
            <person name="Seitzer P.M."/>
            <person name="Tritt A."/>
            <person name="Larsen D."/>
            <person name="Krusor M."/>
            <person name="Yao A.I."/>
            <person name="Wu D."/>
            <person name="Madern D."/>
            <person name="Eisen J.A."/>
            <person name="Darling A.E."/>
            <person name="Facciotti M.T."/>
        </authorList>
    </citation>
    <scope>NUCLEOTIDE SEQUENCE [LARGE SCALE GENOMIC DNA]</scope>
    <source>
        <strain evidence="6 8">DSM 11551</strain>
    </source>
</reference>
<dbReference type="Proteomes" id="UP000006663">
    <property type="component" value="Chromosome"/>
</dbReference>
<dbReference type="Proteomes" id="UP000011585">
    <property type="component" value="Unassembled WGS sequence"/>
</dbReference>
<gene>
    <name evidence="5" type="ordered locus">Hbor_07960</name>
    <name evidence="6" type="ORF">C499_01515</name>
</gene>
<protein>
    <submittedName>
        <fullName evidence="5">Nitroreductase</fullName>
    </submittedName>
</protein>
<dbReference type="RefSeq" id="WP_006053618.1">
    <property type="nucleotide sequence ID" value="NC_014729.1"/>
</dbReference>
<dbReference type="PANTHER" id="PTHR43673:SF10">
    <property type="entry name" value="NADH DEHYDROGENASE_NAD(P)H NITROREDUCTASE XCC3605-RELATED"/>
    <property type="match status" value="1"/>
</dbReference>
<evidence type="ECO:0000313" key="5">
    <source>
        <dbReference type="EMBL" id="ADQ66393.1"/>
    </source>
</evidence>
<dbReference type="OrthoDB" id="287850at2157"/>
<sequence>MEYDEVVTSRRSVHQYADEDLPTEVIESIFERVRHAPSSYNLQPWEFLVLTDDEKRQQLREVAYDQEHVTEAPVAVVVLGNKDPSAHADAVLDDWLAKGYLPNEDARDAVLGNIEGMADLPEAERRVWTVRSTTIAATELMNAAWEEGVASCPMGGFDPEGVLDTFDIDGDQYEPVMLVTLGYPDDEAADVENERKYRRPVDEIVHYDEFDPVESTELPAEIADAVPTPSDD</sequence>
<dbReference type="PANTHER" id="PTHR43673">
    <property type="entry name" value="NAD(P)H NITROREDUCTASE YDGI-RELATED"/>
    <property type="match status" value="1"/>
</dbReference>
<dbReference type="EMBL" id="AOHT01000006">
    <property type="protein sequence ID" value="ELY31113.1"/>
    <property type="molecule type" value="Genomic_DNA"/>
</dbReference>
<evidence type="ECO:0000256" key="3">
    <source>
        <dbReference type="SAM" id="MobiDB-lite"/>
    </source>
</evidence>
<dbReference type="SUPFAM" id="SSF55469">
    <property type="entry name" value="FMN-dependent nitroreductase-like"/>
    <property type="match status" value="1"/>
</dbReference>
<evidence type="ECO:0000256" key="1">
    <source>
        <dbReference type="ARBA" id="ARBA00007118"/>
    </source>
</evidence>
<evidence type="ECO:0000313" key="8">
    <source>
        <dbReference type="Proteomes" id="UP000011585"/>
    </source>
</evidence>
<dbReference type="eggNOG" id="arCOG00288">
    <property type="taxonomic scope" value="Archaea"/>
</dbReference>
<dbReference type="InterPro" id="IPR000415">
    <property type="entry name" value="Nitroreductase-like"/>
</dbReference>
<reference evidence="5 7" key="1">
    <citation type="journal article" date="2009" name="Stand. Genomic Sci.">
        <title>Complete genome sequence of Halogeometricum borinquense type strain (PR3).</title>
        <authorList>
            <person name="Malfatti S."/>
            <person name="Tindall B.J."/>
            <person name="Schneider S."/>
            <person name="Fahnrich R."/>
            <person name="Lapidus A."/>
            <person name="Labuttii K."/>
            <person name="Copeland A."/>
            <person name="Glavina Del Rio T."/>
            <person name="Nolan M."/>
            <person name="Chen F."/>
            <person name="Lucas S."/>
            <person name="Tice H."/>
            <person name="Cheng J.F."/>
            <person name="Bruce D."/>
            <person name="Goodwin L."/>
            <person name="Pitluck S."/>
            <person name="Anderson I."/>
            <person name="Pati A."/>
            <person name="Ivanova N."/>
            <person name="Mavromatis K."/>
            <person name="Chen A."/>
            <person name="Palaniappan K."/>
            <person name="D'haeseleer P."/>
            <person name="Goker M."/>
            <person name="Bristow J."/>
            <person name="Eisen J.A."/>
            <person name="Markowitz V."/>
            <person name="Hugenholtz P."/>
            <person name="Kyrpides N.C."/>
            <person name="Klenk H.P."/>
            <person name="Chain P."/>
        </authorList>
    </citation>
    <scope>NUCLEOTIDE SEQUENCE [LARGE SCALE GENOMIC DNA]</scope>
    <source>
        <strain evidence="7">ATCC 700274 / DSM 11551 / JCM 10706 / KCTC 4070 / PR3</strain>
        <strain evidence="5">PR 3</strain>
    </source>
</reference>
<comment type="similarity">
    <text evidence="1">Belongs to the nitroreductase family.</text>
</comment>
<feature type="domain" description="Nitroreductase" evidence="4">
    <location>
        <begin position="8"/>
        <end position="183"/>
    </location>
</feature>
<evidence type="ECO:0000313" key="6">
    <source>
        <dbReference type="EMBL" id="ELY31113.1"/>
    </source>
</evidence>
<dbReference type="EMBL" id="CP001690">
    <property type="protein sequence ID" value="ADQ66393.1"/>
    <property type="molecule type" value="Genomic_DNA"/>
</dbReference>
<dbReference type="AlphaFoldDB" id="E4NNW2"/>
<accession>E4NNW2</accession>
<dbReference type="Pfam" id="PF00881">
    <property type="entry name" value="Nitroreductase"/>
    <property type="match status" value="1"/>
</dbReference>
<proteinExistence type="inferred from homology"/>
<organism evidence="5 7">
    <name type="scientific">Halogeometricum borinquense (strain ATCC 700274 / DSM 11551 / JCM 10706 / KCTC 4070 / PR3)</name>
    <dbReference type="NCBI Taxonomy" id="469382"/>
    <lineage>
        <taxon>Archaea</taxon>
        <taxon>Methanobacteriati</taxon>
        <taxon>Methanobacteriota</taxon>
        <taxon>Stenosarchaea group</taxon>
        <taxon>Halobacteria</taxon>
        <taxon>Halobacteriales</taxon>
        <taxon>Haloferacaceae</taxon>
        <taxon>Halogeometricum</taxon>
    </lineage>
</organism>
<evidence type="ECO:0000313" key="7">
    <source>
        <dbReference type="Proteomes" id="UP000006663"/>
    </source>
</evidence>
<evidence type="ECO:0000256" key="2">
    <source>
        <dbReference type="ARBA" id="ARBA00023002"/>
    </source>
</evidence>
<dbReference type="GeneID" id="9992616"/>
<dbReference type="STRING" id="469382.Hbor_07960"/>